<sequence length="593" mass="64262">MTDANLLLEQLLSIPAATLPAFAGDGRLYALHDAGGSAQVWEWPADGGPPRQRTAHRDACAFVTGLPDGGAIFGRDAAGDERVQLYRLPPEGEARALTADPGTIHGWGAVAPGGDRIAFTSNARHPAHTDAWVLELATGEARCVAEVEGPHELLAWRPDGQAVILGTAPRTFESNLYLVPLDGTARTELTPHAGDARHMNPRWKQDGSGVWLLCDQGRDFLGVAFLRPGEAPRWLFTPEADVEKLEVSPDQSTLAVVVNEGGYSCLRFLDAETGTERPGPAHPRGVITKVSWAPDGGSVAFDLAGFAFPSGLHRARPDAARSEAVHEAAGLPPLRGWDTIAFPSHDGRDLPGFLALPQGERPPAGWPVLVWVHGGPAMQALPNWRPDLQTILSMGIAVLVPNVRGSTGYGVAYAELDDREKRLDSVADLASAHRWLSARSDADGGRIGIMGQSYGGWMVLAATTEYPELWACGVDFYGIARWKTFFERTGPWRIGHRAAEYGDPVQDAELLERLSPLNRADRIRCPMLVAQGLTDPRVPPQESEQITEVLRGRGVPVEYLTFPDEGHGFTKRDNRRRVYAAVTAFLGRHLLGR</sequence>
<dbReference type="PROSITE" id="PS00708">
    <property type="entry name" value="PRO_ENDOPEP_SER"/>
    <property type="match status" value="1"/>
</dbReference>
<evidence type="ECO:0000313" key="8">
    <source>
        <dbReference type="Proteomes" id="UP001201985"/>
    </source>
</evidence>
<evidence type="ECO:0000313" key="7">
    <source>
        <dbReference type="EMBL" id="MCI0754382.1"/>
    </source>
</evidence>
<evidence type="ECO:0000256" key="1">
    <source>
        <dbReference type="ARBA" id="ARBA00022801"/>
    </source>
</evidence>
<evidence type="ECO:0000259" key="6">
    <source>
        <dbReference type="Pfam" id="PF00326"/>
    </source>
</evidence>
<dbReference type="InterPro" id="IPR002471">
    <property type="entry name" value="Pept_S9_AS"/>
</dbReference>
<reference evidence="7 8" key="1">
    <citation type="submission" date="2022-03" db="EMBL/GenBank/DDBJ databases">
        <title>Complete genome analysis of Roseomonas KG 17.1 : a prolific producer of plant growth promoters.</title>
        <authorList>
            <person name="Saadouli I."/>
            <person name="Najjari A."/>
            <person name="Mosbah A."/>
            <person name="Ouzari H.I."/>
        </authorList>
    </citation>
    <scope>NUCLEOTIDE SEQUENCE [LARGE SCALE GENOMIC DNA]</scope>
    <source>
        <strain evidence="7 8">KG17-1</strain>
    </source>
</reference>
<keyword evidence="1" id="KW-0378">Hydrolase</keyword>
<dbReference type="Gene3D" id="2.120.10.30">
    <property type="entry name" value="TolB, C-terminal domain"/>
    <property type="match status" value="2"/>
</dbReference>
<dbReference type="SUPFAM" id="SSF53474">
    <property type="entry name" value="alpha/beta-Hydrolases"/>
    <property type="match status" value="1"/>
</dbReference>
<dbReference type="PRINTS" id="PR00862">
    <property type="entry name" value="PROLIGOPTASE"/>
</dbReference>
<dbReference type="PANTHER" id="PTHR42776">
    <property type="entry name" value="SERINE PEPTIDASE S9 FAMILY MEMBER"/>
    <property type="match status" value="1"/>
</dbReference>
<organism evidence="7 8">
    <name type="scientific">Teichococcus vastitatis</name>
    <dbReference type="NCBI Taxonomy" id="2307076"/>
    <lineage>
        <taxon>Bacteria</taxon>
        <taxon>Pseudomonadati</taxon>
        <taxon>Pseudomonadota</taxon>
        <taxon>Alphaproteobacteria</taxon>
        <taxon>Acetobacterales</taxon>
        <taxon>Roseomonadaceae</taxon>
        <taxon>Roseomonas</taxon>
    </lineage>
</organism>
<evidence type="ECO:0000256" key="3">
    <source>
        <dbReference type="ARBA" id="ARBA00032284"/>
    </source>
</evidence>
<feature type="domain" description="Peptidase S9 prolyl oligopeptidase catalytic" evidence="6">
    <location>
        <begin position="388"/>
        <end position="590"/>
    </location>
</feature>
<keyword evidence="8" id="KW-1185">Reference proteome</keyword>
<dbReference type="Pfam" id="PF00326">
    <property type="entry name" value="Peptidase_S9"/>
    <property type="match status" value="1"/>
</dbReference>
<dbReference type="InterPro" id="IPR001375">
    <property type="entry name" value="Peptidase_S9_cat"/>
</dbReference>
<accession>A0ABS9W581</accession>
<dbReference type="InterPro" id="IPR029058">
    <property type="entry name" value="AB_hydrolase_fold"/>
</dbReference>
<dbReference type="InterPro" id="IPR002470">
    <property type="entry name" value="Peptidase_S9A"/>
</dbReference>
<evidence type="ECO:0000256" key="5">
    <source>
        <dbReference type="ARBA" id="ARBA00045885"/>
    </source>
</evidence>
<dbReference type="Proteomes" id="UP001201985">
    <property type="component" value="Unassembled WGS sequence"/>
</dbReference>
<evidence type="ECO:0000256" key="4">
    <source>
        <dbReference type="ARBA" id="ARBA00032596"/>
    </source>
</evidence>
<keyword evidence="2" id="KW-0007">Acetylation</keyword>
<dbReference type="EMBL" id="JALBUU010000004">
    <property type="protein sequence ID" value="MCI0754382.1"/>
    <property type="molecule type" value="Genomic_DNA"/>
</dbReference>
<name>A0ABS9W581_9PROT</name>
<protein>
    <recommendedName>
        <fullName evidence="4">Acyl-peptide hydrolase</fullName>
    </recommendedName>
    <alternativeName>
        <fullName evidence="3">Acylaminoacyl-peptidase</fullName>
    </alternativeName>
</protein>
<gene>
    <name evidence="7" type="ORF">MON41_11510</name>
</gene>
<dbReference type="InterPro" id="IPR011042">
    <property type="entry name" value="6-blade_b-propeller_TolB-like"/>
</dbReference>
<evidence type="ECO:0000256" key="2">
    <source>
        <dbReference type="ARBA" id="ARBA00022990"/>
    </source>
</evidence>
<dbReference type="PANTHER" id="PTHR42776:SF27">
    <property type="entry name" value="DIPEPTIDYL PEPTIDASE FAMILY MEMBER 6"/>
    <property type="match status" value="1"/>
</dbReference>
<dbReference type="RefSeq" id="WP_120006080.1">
    <property type="nucleotide sequence ID" value="NZ_JALBUU010000004.1"/>
</dbReference>
<comment type="caution">
    <text evidence="7">The sequence shown here is derived from an EMBL/GenBank/DDBJ whole genome shotgun (WGS) entry which is preliminary data.</text>
</comment>
<proteinExistence type="predicted"/>
<comment type="function">
    <text evidence="5">This enzyme catalyzes the hydrolysis of the N-terminal peptide bond of an N-acetylated peptide to generate an N-acetylated amino acid and a peptide with a free N-terminus. It preferentially cleaves off Ac-Ala, Ac-Met and Ac-Ser. Also, involved in the degradation of oxidized and glycated proteins.</text>
</comment>
<dbReference type="SUPFAM" id="SSF82171">
    <property type="entry name" value="DPP6 N-terminal domain-like"/>
    <property type="match status" value="1"/>
</dbReference>
<dbReference type="Gene3D" id="3.40.50.1820">
    <property type="entry name" value="alpha/beta hydrolase"/>
    <property type="match status" value="1"/>
</dbReference>